<feature type="compositionally biased region" description="Low complexity" evidence="8">
    <location>
        <begin position="494"/>
        <end position="525"/>
    </location>
</feature>
<dbReference type="InterPro" id="IPR017871">
    <property type="entry name" value="ABC_transporter-like_CS"/>
</dbReference>
<keyword evidence="6 9" id="KW-1133">Transmembrane helix</keyword>
<evidence type="ECO:0000256" key="8">
    <source>
        <dbReference type="SAM" id="MobiDB-lite"/>
    </source>
</evidence>
<dbReference type="SMART" id="SM00382">
    <property type="entry name" value="AAA"/>
    <property type="match status" value="2"/>
</dbReference>
<evidence type="ECO:0000313" key="12">
    <source>
        <dbReference type="EMBL" id="KAA6392007.1"/>
    </source>
</evidence>
<feature type="transmembrane region" description="Helical" evidence="9">
    <location>
        <begin position="222"/>
        <end position="244"/>
    </location>
</feature>
<dbReference type="InterPro" id="IPR011527">
    <property type="entry name" value="ABC1_TM_dom"/>
</dbReference>
<evidence type="ECO:0000256" key="1">
    <source>
        <dbReference type="ARBA" id="ARBA00004141"/>
    </source>
</evidence>
<reference evidence="12 13" key="1">
    <citation type="submission" date="2019-03" db="EMBL/GenBank/DDBJ databases">
        <title>Single cell metagenomics reveals metabolic interactions within the superorganism composed of flagellate Streblomastix strix and complex community of Bacteroidetes bacteria on its surface.</title>
        <authorList>
            <person name="Treitli S.C."/>
            <person name="Kolisko M."/>
            <person name="Husnik F."/>
            <person name="Keeling P."/>
            <person name="Hampl V."/>
        </authorList>
    </citation>
    <scope>NUCLEOTIDE SEQUENCE [LARGE SCALE GENOMIC DNA]</scope>
    <source>
        <strain evidence="12">ST1C</strain>
    </source>
</reference>
<dbReference type="InterPro" id="IPR036640">
    <property type="entry name" value="ABC1_TM_sf"/>
</dbReference>
<dbReference type="Gene3D" id="1.20.1560.10">
    <property type="entry name" value="ABC transporter type 1, transmembrane domain"/>
    <property type="match status" value="2"/>
</dbReference>
<gene>
    <name evidence="12" type="ORF">EZS28_012466</name>
</gene>
<evidence type="ECO:0000256" key="3">
    <source>
        <dbReference type="ARBA" id="ARBA00022692"/>
    </source>
</evidence>
<feature type="domain" description="ABC transporter" evidence="10">
    <location>
        <begin position="1008"/>
        <end position="1266"/>
    </location>
</feature>
<keyword evidence="4" id="KW-0547">Nucleotide-binding</keyword>
<feature type="transmembrane region" description="Helical" evidence="9">
    <location>
        <begin position="95"/>
        <end position="118"/>
    </location>
</feature>
<evidence type="ECO:0000256" key="6">
    <source>
        <dbReference type="ARBA" id="ARBA00022989"/>
    </source>
</evidence>
<evidence type="ECO:0000259" key="10">
    <source>
        <dbReference type="PROSITE" id="PS50893"/>
    </source>
</evidence>
<dbReference type="Proteomes" id="UP000324800">
    <property type="component" value="Unassembled WGS sequence"/>
</dbReference>
<dbReference type="PROSITE" id="PS00211">
    <property type="entry name" value="ABC_TRANSPORTER_1"/>
    <property type="match status" value="2"/>
</dbReference>
<evidence type="ECO:0000259" key="11">
    <source>
        <dbReference type="PROSITE" id="PS50929"/>
    </source>
</evidence>
<feature type="region of interest" description="Disordered" evidence="8">
    <location>
        <begin position="486"/>
        <end position="525"/>
    </location>
</feature>
<keyword evidence="7 9" id="KW-0472">Membrane</keyword>
<evidence type="ECO:0000256" key="4">
    <source>
        <dbReference type="ARBA" id="ARBA00022741"/>
    </source>
</evidence>
<evidence type="ECO:0000256" key="5">
    <source>
        <dbReference type="ARBA" id="ARBA00022840"/>
    </source>
</evidence>
<dbReference type="GO" id="GO:0005524">
    <property type="term" value="F:ATP binding"/>
    <property type="evidence" value="ECO:0007669"/>
    <property type="project" value="UniProtKB-KW"/>
</dbReference>
<name>A0A5J4WAS0_9EUKA</name>
<dbReference type="CDD" id="cd03250">
    <property type="entry name" value="ABCC_MRP_domain1"/>
    <property type="match status" value="1"/>
</dbReference>
<dbReference type="PANTHER" id="PTHR24223">
    <property type="entry name" value="ATP-BINDING CASSETTE SUB-FAMILY C"/>
    <property type="match status" value="1"/>
</dbReference>
<dbReference type="SUPFAM" id="SSF90123">
    <property type="entry name" value="ABC transporter transmembrane region"/>
    <property type="match status" value="2"/>
</dbReference>
<protein>
    <submittedName>
        <fullName evidence="12">ABC transporter: Multidrug resistance-associated protein, ATP binding protein</fullName>
    </submittedName>
</protein>
<dbReference type="FunFam" id="3.40.50.300:FF:000997">
    <property type="entry name" value="Multidrug resistance-associated protein 1"/>
    <property type="match status" value="1"/>
</dbReference>
<dbReference type="CDD" id="cd03244">
    <property type="entry name" value="ABCC_MRP_domain2"/>
    <property type="match status" value="1"/>
</dbReference>
<accession>A0A5J4WAS0</accession>
<evidence type="ECO:0000256" key="2">
    <source>
        <dbReference type="ARBA" id="ARBA00022448"/>
    </source>
</evidence>
<keyword evidence="3 9" id="KW-0812">Transmembrane</keyword>
<sequence length="1270" mass="144427">MSQDVKRKKNLEESHCWLMNVFMCFYFPFIFKRSEMSEQDVYECHKRDKGRLTTEYGQKYWRHRYEDYFKLLQEHEQLKKENPNAKLIAPKPPSFFKLVVLGIGTWKLIASEIIFLFADGLLVTQPLMMREVLRVVSLKITDPDVQFPYAHAIMLITFPYLMSIFDQWGTRIMFHFGVQVRGGLSGMIFNKTLLLNINSNSNIDAGKMISLITTDLKNITDFLWVPMMVLQYPICVLVPLGFVFADFGVAAFVTVGVICFVMFIQLCFTYQMGKCIQMYLKHHDDRNKVTNETLQAMRVVKYSGLESVFTLNIFEIRAPQENHDSFIFTLYMQTVGATVQILPSLVTVSTVATFCLTQDIPQVDFATRIMPNVGFMVQMTRDFTALNMYMQHCIMIYTSSKRLKAFFLLQEMKNEKRQLPNKPDRNAVEIMNGQFRWGEAPEIPKSQGELEEIENKRRIEMKKILTQYSCSNNNTSNIIKPVVRIQSTEEQHQQQHQQQQRQSDQINHIPSPIQSISPLSSMSPFSDSLSMDVSPIISPFQSAFSPSIDKTPIPDQNQNHGVLNYTDNYMNQYQRGTNEQNQIGVDKKKRRRATLQDINITLPIGSLTMVIGGIGSGKTSIAASIIGDIERESGEVRVKGSIAYCPQVPWINNNTIRGNIIFGSQFNEEKYMKTVNVCCLEQDLTILAAGDQTAIGEKGVNLSGGQKARIQLARAAYSEKDIYILDDPLSAVDAHVGRYLFDNCICGALKGKTRLLNTNQLQFLDRADNVILLRSGRIVAQGTSDQLRDKGISFEKYIIRSKNKNSKENNENAKNKLEQGSSYSSSSSITAGKQLMTEEEYNTGAVPLSSYFSYFLTLFHPIVAAIFMFIEVVSEWWICLLQFWLGIVGSPDQISSITFEYKLLMLGIGNVLGWLFIQIRAIIGACMNVIHCPLSFFDTTPLGRILNRFSVDVAQTDHLLYMMLQFVLNLTINKLTSGTELQQKDHQKYHYEDGEILPDCKWPDFGRIQFENVTFRYRQGLPYVLKNVSFDLKGGEKIGVCGRTGAGKSSLLYALFRLIELDPKLQPAIIDLNTGFLIQNNTKEQNKGRVLIDGIDISKVELSRVRRSIAIIPQDPTLFTGTLRYNLDIGMRCTDDRIWEVLGLIEMREIISELPQMLDTQVAESGSNFSAGQRQLICFGRAILNNCRIVVMDEATASVDVETDAKIQHTIREVFVDKTVFVIAHRLNTIMNSDRIMVMSDGNVAEIDTPDNLKNNPDSEFKKLIKSVSE</sequence>
<comment type="caution">
    <text evidence="12">The sequence shown here is derived from an EMBL/GenBank/DDBJ whole genome shotgun (WGS) entry which is preliminary data.</text>
</comment>
<keyword evidence="2" id="KW-0813">Transport</keyword>
<feature type="transmembrane region" description="Helical" evidence="9">
    <location>
        <begin position="147"/>
        <end position="165"/>
    </location>
</feature>
<dbReference type="EMBL" id="SNRW01002691">
    <property type="protein sequence ID" value="KAA6392007.1"/>
    <property type="molecule type" value="Genomic_DNA"/>
</dbReference>
<feature type="compositionally biased region" description="Basic and acidic residues" evidence="8">
    <location>
        <begin position="805"/>
        <end position="817"/>
    </location>
</feature>
<dbReference type="SUPFAM" id="SSF52540">
    <property type="entry name" value="P-loop containing nucleoside triphosphate hydrolases"/>
    <property type="match status" value="2"/>
</dbReference>
<feature type="domain" description="ABC transporter" evidence="10">
    <location>
        <begin position="580"/>
        <end position="800"/>
    </location>
</feature>
<dbReference type="GO" id="GO:0016020">
    <property type="term" value="C:membrane"/>
    <property type="evidence" value="ECO:0007669"/>
    <property type="project" value="UniProtKB-SubCell"/>
</dbReference>
<dbReference type="OrthoDB" id="6500128at2759"/>
<dbReference type="AlphaFoldDB" id="A0A5J4WAS0"/>
<feature type="transmembrane region" description="Helical" evidence="9">
    <location>
        <begin position="250"/>
        <end position="270"/>
    </location>
</feature>
<proteinExistence type="predicted"/>
<dbReference type="InterPro" id="IPR027417">
    <property type="entry name" value="P-loop_NTPase"/>
</dbReference>
<keyword evidence="5" id="KW-0067">ATP-binding</keyword>
<dbReference type="GO" id="GO:0016887">
    <property type="term" value="F:ATP hydrolysis activity"/>
    <property type="evidence" value="ECO:0007669"/>
    <property type="project" value="InterPro"/>
</dbReference>
<dbReference type="Pfam" id="PF00005">
    <property type="entry name" value="ABC_tran"/>
    <property type="match status" value="2"/>
</dbReference>
<feature type="region of interest" description="Disordered" evidence="8">
    <location>
        <begin position="805"/>
        <end position="826"/>
    </location>
</feature>
<organism evidence="12 13">
    <name type="scientific">Streblomastix strix</name>
    <dbReference type="NCBI Taxonomy" id="222440"/>
    <lineage>
        <taxon>Eukaryota</taxon>
        <taxon>Metamonada</taxon>
        <taxon>Preaxostyla</taxon>
        <taxon>Oxymonadida</taxon>
        <taxon>Streblomastigidae</taxon>
        <taxon>Streblomastix</taxon>
    </lineage>
</organism>
<dbReference type="PROSITE" id="PS50929">
    <property type="entry name" value="ABC_TM1F"/>
    <property type="match status" value="1"/>
</dbReference>
<evidence type="ECO:0000256" key="9">
    <source>
        <dbReference type="SAM" id="Phobius"/>
    </source>
</evidence>
<dbReference type="GO" id="GO:0140359">
    <property type="term" value="F:ABC-type transporter activity"/>
    <property type="evidence" value="ECO:0007669"/>
    <property type="project" value="InterPro"/>
</dbReference>
<dbReference type="GO" id="GO:0005737">
    <property type="term" value="C:cytoplasm"/>
    <property type="evidence" value="ECO:0007669"/>
    <property type="project" value="UniProtKB-ARBA"/>
</dbReference>
<dbReference type="InterPro" id="IPR003439">
    <property type="entry name" value="ABC_transporter-like_ATP-bd"/>
</dbReference>
<dbReference type="Pfam" id="PF00664">
    <property type="entry name" value="ABC_membrane"/>
    <property type="match status" value="1"/>
</dbReference>
<dbReference type="PROSITE" id="PS50893">
    <property type="entry name" value="ABC_TRANSPORTER_2"/>
    <property type="match status" value="2"/>
</dbReference>
<dbReference type="Gene3D" id="3.40.50.300">
    <property type="entry name" value="P-loop containing nucleotide triphosphate hydrolases"/>
    <property type="match status" value="2"/>
</dbReference>
<evidence type="ECO:0000256" key="7">
    <source>
        <dbReference type="ARBA" id="ARBA00023136"/>
    </source>
</evidence>
<comment type="subcellular location">
    <subcellularLocation>
        <location evidence="1">Membrane</location>
        <topology evidence="1">Multi-pass membrane protein</topology>
    </subcellularLocation>
</comment>
<evidence type="ECO:0000313" key="13">
    <source>
        <dbReference type="Proteomes" id="UP000324800"/>
    </source>
</evidence>
<dbReference type="FunFam" id="3.40.50.300:FF:000604">
    <property type="entry name" value="ABC transporter B family member 28"/>
    <property type="match status" value="1"/>
</dbReference>
<dbReference type="InterPro" id="IPR050173">
    <property type="entry name" value="ABC_transporter_C-like"/>
</dbReference>
<dbReference type="InterPro" id="IPR003593">
    <property type="entry name" value="AAA+_ATPase"/>
</dbReference>
<feature type="domain" description="ABC transmembrane type-1" evidence="11">
    <location>
        <begin position="113"/>
        <end position="309"/>
    </location>
</feature>